<proteinExistence type="predicted"/>
<keyword evidence="4 5" id="KW-0472">Membrane</keyword>
<dbReference type="RefSeq" id="WP_131444747.1">
    <property type="nucleotide sequence ID" value="NZ_SJZB01000012.1"/>
</dbReference>
<reference evidence="6 7" key="1">
    <citation type="submission" date="2019-03" db="EMBL/GenBank/DDBJ databases">
        <title>Genome sequence of Thiobacillaceae bacterium LSR1, a sulfur-oxidizing bacterium isolated from freshwater sediment.</title>
        <authorList>
            <person name="Li S."/>
        </authorList>
    </citation>
    <scope>NUCLEOTIDE SEQUENCE [LARGE SCALE GENOMIC DNA]</scope>
    <source>
        <strain evidence="6 7">LSR1</strain>
    </source>
</reference>
<organism evidence="6 7">
    <name type="scientific">Parasulfuritortus cantonensis</name>
    <dbReference type="NCBI Taxonomy" id="2528202"/>
    <lineage>
        <taxon>Bacteria</taxon>
        <taxon>Pseudomonadati</taxon>
        <taxon>Pseudomonadota</taxon>
        <taxon>Betaproteobacteria</taxon>
        <taxon>Nitrosomonadales</taxon>
        <taxon>Thiobacillaceae</taxon>
        <taxon>Parasulfuritortus</taxon>
    </lineage>
</organism>
<evidence type="ECO:0000313" key="7">
    <source>
        <dbReference type="Proteomes" id="UP000295443"/>
    </source>
</evidence>
<feature type="transmembrane region" description="Helical" evidence="5">
    <location>
        <begin position="121"/>
        <end position="142"/>
    </location>
</feature>
<sequence>MESILLSLRRAGQDLLAPRMLTLAFWPMVLSLLAWGILAWLFGSAWKAEIAGFLAATPLDDLARWLGAEWLTAYAAVFVLSLLWLPAMYVTALLITSLALMPIIVGFVARNHYPDLEYRRGGSLLGSVFNGLVALVLYLAAWLVLLPLWLFAPFGILVSVLLNAWLNQKLFMYDALAEHASAGELKDERHAGGWRLFALSSLLGLLHFVPVVNFVAPVYMALAFTHHGLAALERTRRGRPA</sequence>
<feature type="transmembrane region" description="Helical" evidence="5">
    <location>
        <begin position="196"/>
        <end position="222"/>
    </location>
</feature>
<gene>
    <name evidence="6" type="ORF">EZJ19_02610</name>
</gene>
<name>A0A4R1BLC0_9PROT</name>
<evidence type="ECO:0000256" key="3">
    <source>
        <dbReference type="ARBA" id="ARBA00022989"/>
    </source>
</evidence>
<dbReference type="EMBL" id="SJZB01000012">
    <property type="protein sequence ID" value="TCJ18149.1"/>
    <property type="molecule type" value="Genomic_DNA"/>
</dbReference>
<feature type="transmembrane region" description="Helical" evidence="5">
    <location>
        <begin position="20"/>
        <end position="42"/>
    </location>
</feature>
<dbReference type="AlphaFoldDB" id="A0A4R1BLC0"/>
<evidence type="ECO:0000256" key="2">
    <source>
        <dbReference type="ARBA" id="ARBA00022692"/>
    </source>
</evidence>
<keyword evidence="2 5" id="KW-0812">Transmembrane</keyword>
<dbReference type="Pfam" id="PF07264">
    <property type="entry name" value="EI24"/>
    <property type="match status" value="1"/>
</dbReference>
<feature type="transmembrane region" description="Helical" evidence="5">
    <location>
        <begin position="148"/>
        <end position="166"/>
    </location>
</feature>
<comment type="caution">
    <text evidence="6">The sequence shown here is derived from an EMBL/GenBank/DDBJ whole genome shotgun (WGS) entry which is preliminary data.</text>
</comment>
<protein>
    <submittedName>
        <fullName evidence="6">EI24 domain-containing protein</fullName>
    </submittedName>
</protein>
<comment type="subcellular location">
    <subcellularLocation>
        <location evidence="1">Membrane</location>
        <topology evidence="1">Multi-pass membrane protein</topology>
    </subcellularLocation>
</comment>
<dbReference type="OrthoDB" id="8565703at2"/>
<keyword evidence="7" id="KW-1185">Reference proteome</keyword>
<evidence type="ECO:0000313" key="6">
    <source>
        <dbReference type="EMBL" id="TCJ18149.1"/>
    </source>
</evidence>
<keyword evidence="3 5" id="KW-1133">Transmembrane helix</keyword>
<accession>A0A4R1BLC0</accession>
<evidence type="ECO:0000256" key="1">
    <source>
        <dbReference type="ARBA" id="ARBA00004141"/>
    </source>
</evidence>
<feature type="transmembrane region" description="Helical" evidence="5">
    <location>
        <begin position="89"/>
        <end position="109"/>
    </location>
</feature>
<evidence type="ECO:0000256" key="4">
    <source>
        <dbReference type="ARBA" id="ARBA00023136"/>
    </source>
</evidence>
<dbReference type="InterPro" id="IPR059112">
    <property type="entry name" value="CysZ/EI24"/>
</dbReference>
<evidence type="ECO:0000256" key="5">
    <source>
        <dbReference type="SAM" id="Phobius"/>
    </source>
</evidence>
<dbReference type="Proteomes" id="UP000295443">
    <property type="component" value="Unassembled WGS sequence"/>
</dbReference>